<reference evidence="1" key="1">
    <citation type="submission" date="2020-08" db="EMBL/GenBank/DDBJ databases">
        <title>Multicomponent nature underlies the extraordinary mechanical properties of spider dragline silk.</title>
        <authorList>
            <person name="Kono N."/>
            <person name="Nakamura H."/>
            <person name="Mori M."/>
            <person name="Yoshida Y."/>
            <person name="Ohtoshi R."/>
            <person name="Malay A.D."/>
            <person name="Moran D.A.P."/>
            <person name="Tomita M."/>
            <person name="Numata K."/>
            <person name="Arakawa K."/>
        </authorList>
    </citation>
    <scope>NUCLEOTIDE SEQUENCE</scope>
</reference>
<comment type="caution">
    <text evidence="1">The sequence shown here is derived from an EMBL/GenBank/DDBJ whole genome shotgun (WGS) entry which is preliminary data.</text>
</comment>
<protein>
    <submittedName>
        <fullName evidence="1">Uncharacterized protein</fullName>
    </submittedName>
</protein>
<evidence type="ECO:0000313" key="1">
    <source>
        <dbReference type="EMBL" id="GFS63110.1"/>
    </source>
</evidence>
<accession>A0A8X6K3W9</accession>
<evidence type="ECO:0000313" key="2">
    <source>
        <dbReference type="Proteomes" id="UP000886998"/>
    </source>
</evidence>
<dbReference type="EMBL" id="BMAV01027882">
    <property type="protein sequence ID" value="GFS63110.1"/>
    <property type="molecule type" value="Genomic_DNA"/>
</dbReference>
<dbReference type="OrthoDB" id="1734867at2759"/>
<dbReference type="Proteomes" id="UP000886998">
    <property type="component" value="Unassembled WGS sequence"/>
</dbReference>
<proteinExistence type="predicted"/>
<organism evidence="1 2">
    <name type="scientific">Trichonephila inaurata madagascariensis</name>
    <dbReference type="NCBI Taxonomy" id="2747483"/>
    <lineage>
        <taxon>Eukaryota</taxon>
        <taxon>Metazoa</taxon>
        <taxon>Ecdysozoa</taxon>
        <taxon>Arthropoda</taxon>
        <taxon>Chelicerata</taxon>
        <taxon>Arachnida</taxon>
        <taxon>Araneae</taxon>
        <taxon>Araneomorphae</taxon>
        <taxon>Entelegynae</taxon>
        <taxon>Araneoidea</taxon>
        <taxon>Nephilidae</taxon>
        <taxon>Trichonephila</taxon>
        <taxon>Trichonephila inaurata</taxon>
    </lineage>
</organism>
<name>A0A8X6K3W9_9ARAC</name>
<gene>
    <name evidence="1" type="ORF">TNIN_10631</name>
</gene>
<keyword evidence="2" id="KW-1185">Reference proteome</keyword>
<sequence length="114" mass="13039">MKKCGILLKLSIIDVLKESDKLHKGAITLAARQYIKTIPRIWKRTSENNCLSESNAAVDSLKKQNCERKCKDYGEKFRHTSLRRGFIKSVGDATEIPKSTSLKFEKKEISIKRV</sequence>
<dbReference type="AlphaFoldDB" id="A0A8X6K3W9"/>